<keyword evidence="14" id="KW-1185">Reference proteome</keyword>
<dbReference type="InterPro" id="IPR039426">
    <property type="entry name" value="TonB-dep_rcpt-like"/>
</dbReference>
<dbReference type="Pfam" id="PF13715">
    <property type="entry name" value="CarbopepD_reg_2"/>
    <property type="match status" value="1"/>
</dbReference>
<keyword evidence="3 8" id="KW-1134">Transmembrane beta strand</keyword>
<dbReference type="AlphaFoldDB" id="A0A1M7MQR5"/>
<keyword evidence="5 9" id="KW-0798">TonB box</keyword>
<reference evidence="13 14" key="1">
    <citation type="submission" date="2016-11" db="EMBL/GenBank/DDBJ databases">
        <authorList>
            <person name="Jaros S."/>
            <person name="Januszkiewicz K."/>
            <person name="Wedrychowicz H."/>
        </authorList>
    </citation>
    <scope>NUCLEOTIDE SEQUENCE [LARGE SCALE GENOMIC DNA]</scope>
    <source>
        <strain evidence="13 14">CGMCC 1.6102</strain>
    </source>
</reference>
<dbReference type="Pfam" id="PF00593">
    <property type="entry name" value="TonB_dep_Rec_b-barrel"/>
    <property type="match status" value="1"/>
</dbReference>
<evidence type="ECO:0000256" key="4">
    <source>
        <dbReference type="ARBA" id="ARBA00022692"/>
    </source>
</evidence>
<keyword evidence="2 8" id="KW-0813">Transport</keyword>
<dbReference type="InterPro" id="IPR008969">
    <property type="entry name" value="CarboxyPept-like_regulatory"/>
</dbReference>
<evidence type="ECO:0000256" key="10">
    <source>
        <dbReference type="SAM" id="SignalP"/>
    </source>
</evidence>
<dbReference type="SUPFAM" id="SSF49464">
    <property type="entry name" value="Carboxypeptidase regulatory domain-like"/>
    <property type="match status" value="1"/>
</dbReference>
<dbReference type="Proteomes" id="UP000184513">
    <property type="component" value="Unassembled WGS sequence"/>
</dbReference>
<evidence type="ECO:0000259" key="11">
    <source>
        <dbReference type="Pfam" id="PF00593"/>
    </source>
</evidence>
<evidence type="ECO:0000313" key="14">
    <source>
        <dbReference type="Proteomes" id="UP000184513"/>
    </source>
</evidence>
<feature type="chain" id="PRO_5013156014" evidence="10">
    <location>
        <begin position="27"/>
        <end position="1064"/>
    </location>
</feature>
<evidence type="ECO:0000256" key="3">
    <source>
        <dbReference type="ARBA" id="ARBA00022452"/>
    </source>
</evidence>
<evidence type="ECO:0000256" key="8">
    <source>
        <dbReference type="PROSITE-ProRule" id="PRU01360"/>
    </source>
</evidence>
<evidence type="ECO:0000256" key="5">
    <source>
        <dbReference type="ARBA" id="ARBA00023077"/>
    </source>
</evidence>
<dbReference type="STRING" id="388280.SAMN04488057_104435"/>
<name>A0A1M7MQR5_9BACT</name>
<evidence type="ECO:0000259" key="12">
    <source>
        <dbReference type="Pfam" id="PF07715"/>
    </source>
</evidence>
<feature type="domain" description="TonB-dependent receptor-like beta-barrel" evidence="11">
    <location>
        <begin position="443"/>
        <end position="921"/>
    </location>
</feature>
<dbReference type="GO" id="GO:0009279">
    <property type="term" value="C:cell outer membrane"/>
    <property type="evidence" value="ECO:0007669"/>
    <property type="project" value="UniProtKB-SubCell"/>
</dbReference>
<dbReference type="PROSITE" id="PS52016">
    <property type="entry name" value="TONB_DEPENDENT_REC_3"/>
    <property type="match status" value="1"/>
</dbReference>
<dbReference type="Gene3D" id="2.60.40.1120">
    <property type="entry name" value="Carboxypeptidase-like, regulatory domain"/>
    <property type="match status" value="1"/>
</dbReference>
<dbReference type="Gene3D" id="2.40.170.20">
    <property type="entry name" value="TonB-dependent receptor, beta-barrel domain"/>
    <property type="match status" value="1"/>
</dbReference>
<organism evidence="13 14">
    <name type="scientific">Cyclobacterium lianum</name>
    <dbReference type="NCBI Taxonomy" id="388280"/>
    <lineage>
        <taxon>Bacteria</taxon>
        <taxon>Pseudomonadati</taxon>
        <taxon>Bacteroidota</taxon>
        <taxon>Cytophagia</taxon>
        <taxon>Cytophagales</taxon>
        <taxon>Cyclobacteriaceae</taxon>
        <taxon>Cyclobacterium</taxon>
    </lineage>
</organism>
<keyword evidence="4 8" id="KW-0812">Transmembrane</keyword>
<dbReference type="Gene3D" id="2.170.130.10">
    <property type="entry name" value="TonB-dependent receptor, plug domain"/>
    <property type="match status" value="1"/>
</dbReference>
<dbReference type="EMBL" id="FRCY01000004">
    <property type="protein sequence ID" value="SHM93329.1"/>
    <property type="molecule type" value="Genomic_DNA"/>
</dbReference>
<comment type="subcellular location">
    <subcellularLocation>
        <location evidence="1 8">Cell outer membrane</location>
        <topology evidence="1 8">Multi-pass membrane protein</topology>
    </subcellularLocation>
</comment>
<dbReference type="Pfam" id="PF07715">
    <property type="entry name" value="Plug"/>
    <property type="match status" value="1"/>
</dbReference>
<feature type="signal peptide" evidence="10">
    <location>
        <begin position="1"/>
        <end position="26"/>
    </location>
</feature>
<evidence type="ECO:0000256" key="2">
    <source>
        <dbReference type="ARBA" id="ARBA00022448"/>
    </source>
</evidence>
<keyword evidence="6 8" id="KW-0472">Membrane</keyword>
<feature type="domain" description="TonB-dependent receptor plug" evidence="12">
    <location>
        <begin position="119"/>
        <end position="223"/>
    </location>
</feature>
<comment type="similarity">
    <text evidence="8 9">Belongs to the TonB-dependent receptor family.</text>
</comment>
<gene>
    <name evidence="13" type="ORF">SAMN04488057_104435</name>
</gene>
<evidence type="ECO:0000256" key="7">
    <source>
        <dbReference type="ARBA" id="ARBA00023237"/>
    </source>
</evidence>
<dbReference type="NCBIfam" id="TIGR04056">
    <property type="entry name" value="OMP_RagA_SusC"/>
    <property type="match status" value="1"/>
</dbReference>
<protein>
    <submittedName>
        <fullName evidence="13">TonB-linked outer membrane protein, SusC/RagA family</fullName>
    </submittedName>
</protein>
<dbReference type="InterPro" id="IPR037066">
    <property type="entry name" value="Plug_dom_sf"/>
</dbReference>
<dbReference type="InterPro" id="IPR023996">
    <property type="entry name" value="TonB-dep_OMP_SusC/RagA"/>
</dbReference>
<sequence length="1064" mass="115964">MLMSKICKLSSMALLALLVSTASVFAQIEISGTVSDDLGEPLPGAAVLVKGTANGTVTDLDGEYTITVPNQEATLVFSFLGFTNLEEVVGSRTTIDVQLEQGVSGLDEVVVTGYGSQSRREITGAVTSVDSEELLSIPATTFAQQLQGRAAGVTIVNDATPGGGATVRIRGFGTINNNDPLYVIDGVPTQNQGNLNPNDIESIQILKDASAASIYGSRAANGVVIITTKRGKVGKPTIAFDAFYGTQTAERGPDPLNARELGEYLYLANIYAGRTPSHGQYSWGPNGEVSIPDYVFPSGAMEGDPGVDPSLYALEPGNIYPITRAADTDWWAETTRTAPIQSYQITANGGTENGRYALSLNYFSQDGVVRDIGYDRYSVRANTEFKALNNRLTIGENLSVTVGNRKGGFGNGSAGNNAEQNAVFSSSLQHPLLPVYDIMGNFAGSRGANLGNNFNPVAVLVRARDNRNLSLRAFGNVYAQVDLTDNINVRSSFGVDANNRRALFIGRPQPEYVEGNFVNSSTSENEYSYQWVWTNTISYTKTFNDVHAFDAYLGIESIKEFGEIFGAARQRFAFETVPIISYLDLGDPNTATNFGRVVNDYRLYSQFGKLNYSYDGKYLVQFILRNDGSSRFLAASRNATFPAFSLGWRLSDEAAVAEALPFVSDMKLRYGWGKTGNQLIGDYNAYTTYRSNIFNAGYPIDGSTSTPALGFDALRFGNPNARWEATTSNNIGLDVEFAEGKYFFELDVWNRVTTDMLFQTPINYGHGDATAPFFNVGQMTNKGIDLNLGLDDTALGGELRYGVSANYSMYRNNVDNLAENEDNVLFGASTRVPSVTITQSGFPISSFFGYNNLGIFQTEEEVSAHPPYGTYNAVGKFKVEDVNGDGVITDADRTVIGNPHPDFVYGINLNVGYRNWDLTLFGNGSVGNDIFNYINYWTDFNTFQGNKSKAALYDAWQPNNTGGTLPIMDANDQISSRPSSYFVEDGSYFRMRNAQLTYNLNDATLDNLGMSRASIYFQAQNLFTITKYTGTNPEIQTGSNNTIGFDGGYMPVSRNLILGVNVTF</sequence>
<dbReference type="InterPro" id="IPR036942">
    <property type="entry name" value="Beta-barrel_TonB_sf"/>
</dbReference>
<dbReference type="NCBIfam" id="TIGR04057">
    <property type="entry name" value="SusC_RagA_signa"/>
    <property type="match status" value="1"/>
</dbReference>
<evidence type="ECO:0000256" key="6">
    <source>
        <dbReference type="ARBA" id="ARBA00023136"/>
    </source>
</evidence>
<dbReference type="InterPro" id="IPR012910">
    <property type="entry name" value="Plug_dom"/>
</dbReference>
<dbReference type="InterPro" id="IPR000531">
    <property type="entry name" value="Beta-barrel_TonB"/>
</dbReference>
<keyword evidence="7 8" id="KW-0998">Cell outer membrane</keyword>
<accession>A0A1M7MQR5</accession>
<evidence type="ECO:0000313" key="13">
    <source>
        <dbReference type="EMBL" id="SHM93329.1"/>
    </source>
</evidence>
<proteinExistence type="inferred from homology"/>
<keyword evidence="10" id="KW-0732">Signal</keyword>
<evidence type="ECO:0000256" key="9">
    <source>
        <dbReference type="RuleBase" id="RU003357"/>
    </source>
</evidence>
<evidence type="ECO:0000256" key="1">
    <source>
        <dbReference type="ARBA" id="ARBA00004571"/>
    </source>
</evidence>
<dbReference type="InterPro" id="IPR023997">
    <property type="entry name" value="TonB-dep_OMP_SusC/RagA_CS"/>
</dbReference>
<dbReference type="SUPFAM" id="SSF56935">
    <property type="entry name" value="Porins"/>
    <property type="match status" value="1"/>
</dbReference>